<dbReference type="SUPFAM" id="SSF49363">
    <property type="entry name" value="Purple acid phosphatase, N-terminal domain"/>
    <property type="match status" value="1"/>
</dbReference>
<keyword evidence="3" id="KW-0378">Hydrolase</keyword>
<reference evidence="7 8" key="2">
    <citation type="journal article" date="2019" name="G3 (Bethesda)">
        <title>Hybrid Assembly of the Genome of the Entomopathogenic Nematode Steinernema carpocapsae Identifies the X-Chromosome.</title>
        <authorList>
            <person name="Serra L."/>
            <person name="Macchietto M."/>
            <person name="Macias-Munoz A."/>
            <person name="McGill C.J."/>
            <person name="Rodriguez I.M."/>
            <person name="Rodriguez B."/>
            <person name="Murad R."/>
            <person name="Mortazavi A."/>
        </authorList>
    </citation>
    <scope>NUCLEOTIDE SEQUENCE [LARGE SCALE GENOMIC DNA]</scope>
    <source>
        <strain evidence="7 8">ALL</strain>
    </source>
</reference>
<dbReference type="Gene3D" id="3.60.21.10">
    <property type="match status" value="1"/>
</dbReference>
<evidence type="ECO:0000256" key="2">
    <source>
        <dbReference type="ARBA" id="ARBA00023180"/>
    </source>
</evidence>
<gene>
    <name evidence="7" type="ORF">L596_026165</name>
</gene>
<comment type="catalytic activity">
    <reaction evidence="3">
        <text>a phosphate monoester + H2O = an alcohol + phosphate</text>
        <dbReference type="Rhea" id="RHEA:15017"/>
        <dbReference type="ChEBI" id="CHEBI:15377"/>
        <dbReference type="ChEBI" id="CHEBI:30879"/>
        <dbReference type="ChEBI" id="CHEBI:43474"/>
        <dbReference type="ChEBI" id="CHEBI:67140"/>
        <dbReference type="EC" id="3.1.3.2"/>
    </reaction>
</comment>
<dbReference type="CDD" id="cd00839">
    <property type="entry name" value="MPP_PAPs"/>
    <property type="match status" value="1"/>
</dbReference>
<name>A0A4U5M0J9_STECR</name>
<dbReference type="InterPro" id="IPR015914">
    <property type="entry name" value="PAPs_N"/>
</dbReference>
<dbReference type="PANTHER" id="PTHR45867:SF3">
    <property type="entry name" value="ACID PHOSPHATASE TYPE 7"/>
    <property type="match status" value="1"/>
</dbReference>
<sequence>MGLLTLLFGCLLLSYVTCGGTQPEQVHLSLTGNLNEMFVTWVTLSPVPATPFVKYGSSQYTLDRTVIGVASHFSDGGDQKIVRYVYRAKMRNLQPETEYFYKVGSTLGYSQIFSFKTFPSSNAPVRVCIFGDMGFEGGQFDDLINGVNKYYDMVIHIGDIAYDLDGKNGNTGDDFMRKIEPVASKIPYMVIPGNHEKWNNYNHYKHRFTMPDNGTPRKEGFFYSFDVGFVHFVGITNEFYAQKWTDYAQEQFHWLEQDLKKTQKPWIISLQHRPMYCSNDRGNNDCENEDNKAIRNGASGLPGLETPLSKNGVDLSFFGHMHSYERMWPVFRDKVYRDNQSIDSQHNVMTPIHIVSGSGGTTHSPHTHQDDREDYSAIRSEAFGFTIVHVENATTLHMRQFATELRKDVDTLTLTKGPGYRPGKNLPY</sequence>
<dbReference type="GO" id="GO:0046872">
    <property type="term" value="F:metal ion binding"/>
    <property type="evidence" value="ECO:0007669"/>
    <property type="project" value="InterPro"/>
</dbReference>
<dbReference type="InterPro" id="IPR004843">
    <property type="entry name" value="Calcineurin-like_PHP"/>
</dbReference>
<dbReference type="AlphaFoldDB" id="A0A4U5M0J9"/>
<evidence type="ECO:0000259" key="4">
    <source>
        <dbReference type="Pfam" id="PF00149"/>
    </source>
</evidence>
<comment type="caution">
    <text evidence="7">The sequence shown here is derived from an EMBL/GenBank/DDBJ whole genome shotgun (WGS) entry which is preliminary data.</text>
</comment>
<evidence type="ECO:0000259" key="6">
    <source>
        <dbReference type="Pfam" id="PF16656"/>
    </source>
</evidence>
<keyword evidence="8" id="KW-1185">Reference proteome</keyword>
<feature type="signal peptide" evidence="3">
    <location>
        <begin position="1"/>
        <end position="18"/>
    </location>
</feature>
<evidence type="ECO:0000256" key="3">
    <source>
        <dbReference type="RuleBase" id="RU361203"/>
    </source>
</evidence>
<dbReference type="EMBL" id="AZBU02000010">
    <property type="protein sequence ID" value="TKR62171.1"/>
    <property type="molecule type" value="Genomic_DNA"/>
</dbReference>
<organism evidence="7 8">
    <name type="scientific">Steinernema carpocapsae</name>
    <name type="common">Entomopathogenic nematode</name>
    <dbReference type="NCBI Taxonomy" id="34508"/>
    <lineage>
        <taxon>Eukaryota</taxon>
        <taxon>Metazoa</taxon>
        <taxon>Ecdysozoa</taxon>
        <taxon>Nematoda</taxon>
        <taxon>Chromadorea</taxon>
        <taxon>Rhabditida</taxon>
        <taxon>Tylenchina</taxon>
        <taxon>Panagrolaimomorpha</taxon>
        <taxon>Strongyloidoidea</taxon>
        <taxon>Steinernematidae</taxon>
        <taxon>Steinernema</taxon>
    </lineage>
</organism>
<feature type="domain" description="Calcineurin-like phosphoesterase" evidence="4">
    <location>
        <begin position="126"/>
        <end position="324"/>
    </location>
</feature>
<evidence type="ECO:0000259" key="5">
    <source>
        <dbReference type="Pfam" id="PF14008"/>
    </source>
</evidence>
<evidence type="ECO:0000313" key="7">
    <source>
        <dbReference type="EMBL" id="TKR62171.1"/>
    </source>
</evidence>
<keyword evidence="2" id="KW-0325">Glycoprotein</keyword>
<dbReference type="STRING" id="34508.A0A4U5M0J9"/>
<dbReference type="SUPFAM" id="SSF56300">
    <property type="entry name" value="Metallo-dependent phosphatases"/>
    <property type="match status" value="1"/>
</dbReference>
<keyword evidence="1 3" id="KW-0732">Signal</keyword>
<dbReference type="InterPro" id="IPR025733">
    <property type="entry name" value="PAPs_C"/>
</dbReference>
<dbReference type="Pfam" id="PF16656">
    <property type="entry name" value="Pur_ac_phosph_N"/>
    <property type="match status" value="1"/>
</dbReference>
<reference evidence="7 8" key="1">
    <citation type="journal article" date="2015" name="Genome Biol.">
        <title>Comparative genomics of Steinernema reveals deeply conserved gene regulatory networks.</title>
        <authorList>
            <person name="Dillman A.R."/>
            <person name="Macchietto M."/>
            <person name="Porter C.F."/>
            <person name="Rogers A."/>
            <person name="Williams B."/>
            <person name="Antoshechkin I."/>
            <person name="Lee M.M."/>
            <person name="Goodwin Z."/>
            <person name="Lu X."/>
            <person name="Lewis E.E."/>
            <person name="Goodrich-Blair H."/>
            <person name="Stock S.P."/>
            <person name="Adams B.J."/>
            <person name="Sternberg P.W."/>
            <person name="Mortazavi A."/>
        </authorList>
    </citation>
    <scope>NUCLEOTIDE SEQUENCE [LARGE SCALE GENOMIC DNA]</scope>
    <source>
        <strain evidence="7 8">ALL</strain>
    </source>
</reference>
<dbReference type="EC" id="3.1.3.2" evidence="3"/>
<dbReference type="InterPro" id="IPR029052">
    <property type="entry name" value="Metallo-depent_PP-like"/>
</dbReference>
<dbReference type="Pfam" id="PF14008">
    <property type="entry name" value="Metallophos_C"/>
    <property type="match status" value="1"/>
</dbReference>
<comment type="similarity">
    <text evidence="3">Belongs to the metallophosphoesterase superfamily. Purple acid phosphatase family.</text>
</comment>
<dbReference type="InterPro" id="IPR041792">
    <property type="entry name" value="MPP_PAP"/>
</dbReference>
<feature type="chain" id="PRO_5020864150" description="Purple acid phosphatase" evidence="3">
    <location>
        <begin position="19"/>
        <end position="428"/>
    </location>
</feature>
<proteinExistence type="inferred from homology"/>
<feature type="domain" description="Purple acid phosphatase C-terminal" evidence="5">
    <location>
        <begin position="351"/>
        <end position="403"/>
    </location>
</feature>
<evidence type="ECO:0000256" key="1">
    <source>
        <dbReference type="ARBA" id="ARBA00022729"/>
    </source>
</evidence>
<accession>A0A4U5M0J9</accession>
<dbReference type="OrthoDB" id="45007at2759"/>
<dbReference type="InterPro" id="IPR008963">
    <property type="entry name" value="Purple_acid_Pase-like_N"/>
</dbReference>
<protein>
    <recommendedName>
        <fullName evidence="3">Purple acid phosphatase</fullName>
        <ecNumber evidence="3">3.1.3.2</ecNumber>
    </recommendedName>
</protein>
<dbReference type="PANTHER" id="PTHR45867">
    <property type="entry name" value="PURPLE ACID PHOSPHATASE"/>
    <property type="match status" value="1"/>
</dbReference>
<dbReference type="Gene3D" id="2.60.40.380">
    <property type="entry name" value="Purple acid phosphatase-like, N-terminal"/>
    <property type="match status" value="1"/>
</dbReference>
<feature type="domain" description="Purple acid phosphatase N-terminal" evidence="6">
    <location>
        <begin position="23"/>
        <end position="117"/>
    </location>
</feature>
<dbReference type="GO" id="GO:0003993">
    <property type="term" value="F:acid phosphatase activity"/>
    <property type="evidence" value="ECO:0007669"/>
    <property type="project" value="UniProtKB-EC"/>
</dbReference>
<dbReference type="Pfam" id="PF00149">
    <property type="entry name" value="Metallophos"/>
    <property type="match status" value="1"/>
</dbReference>
<evidence type="ECO:0000313" key="8">
    <source>
        <dbReference type="Proteomes" id="UP000298663"/>
    </source>
</evidence>
<dbReference type="Proteomes" id="UP000298663">
    <property type="component" value="Unassembled WGS sequence"/>
</dbReference>